<keyword evidence="3" id="KW-0489">Methyltransferase</keyword>
<evidence type="ECO:0000256" key="2">
    <source>
        <dbReference type="ARBA" id="ARBA00022454"/>
    </source>
</evidence>
<dbReference type="PANTHER" id="PTHR46223">
    <property type="entry name" value="HISTONE-LYSINE N-METHYLTRANSFERASE SUV39H"/>
    <property type="match status" value="1"/>
</dbReference>
<evidence type="ECO:0000256" key="6">
    <source>
        <dbReference type="ARBA" id="ARBA00022723"/>
    </source>
</evidence>
<evidence type="ECO:0000256" key="7">
    <source>
        <dbReference type="ARBA" id="ARBA00022833"/>
    </source>
</evidence>
<evidence type="ECO:0000256" key="4">
    <source>
        <dbReference type="ARBA" id="ARBA00022679"/>
    </source>
</evidence>
<proteinExistence type="predicted"/>
<name>A0A6V7WEX0_MELEN</name>
<accession>A0A6V7WEX0</accession>
<keyword evidence="6" id="KW-0479">Metal-binding</keyword>
<evidence type="ECO:0000259" key="8">
    <source>
        <dbReference type="PROSITE" id="PS50280"/>
    </source>
</evidence>
<evidence type="ECO:0000259" key="9">
    <source>
        <dbReference type="PROSITE" id="PS50867"/>
    </source>
</evidence>
<dbReference type="GO" id="GO:0008270">
    <property type="term" value="F:zinc ion binding"/>
    <property type="evidence" value="ECO:0007669"/>
    <property type="project" value="InterPro"/>
</dbReference>
<evidence type="ECO:0000256" key="5">
    <source>
        <dbReference type="ARBA" id="ARBA00022691"/>
    </source>
</evidence>
<keyword evidence="2" id="KW-0158">Chromosome</keyword>
<keyword evidence="7" id="KW-0862">Zinc</keyword>
<dbReference type="InterPro" id="IPR046341">
    <property type="entry name" value="SET_dom_sf"/>
</dbReference>
<dbReference type="PROSITE" id="PS50280">
    <property type="entry name" value="SET"/>
    <property type="match status" value="1"/>
</dbReference>
<dbReference type="EMBL" id="CAJEWN010000549">
    <property type="protein sequence ID" value="CAD2185532.1"/>
    <property type="molecule type" value="Genomic_DNA"/>
</dbReference>
<feature type="domain" description="SET" evidence="8">
    <location>
        <begin position="94"/>
        <end position="217"/>
    </location>
</feature>
<dbReference type="OrthoDB" id="616263at2759"/>
<dbReference type="InterPro" id="IPR001214">
    <property type="entry name" value="SET_dom"/>
</dbReference>
<sequence>MDFEYITENVAGPGLDPVCLDDQFEGCSCIGECSAASKCSCIFNGLPNYYKDGRFFHSPNSASSSVHLECSDNCECALCPEKCTNRNIQLGIKFKLKVAKCDSEQKGFGVFAQEKIPAGHFVVEYVGELVSKEEAERRLTSQLHHNYLFTIREFIGGECRYTFIDGRYKGNISRFINHSCEPNLFLQVFRLGRASPSLAMFASRDILEGPIFKFKFGRFEN</sequence>
<keyword evidence="4" id="KW-0808">Transferase</keyword>
<keyword evidence="5" id="KW-0949">S-adenosyl-L-methionine</keyword>
<evidence type="ECO:0000313" key="11">
    <source>
        <dbReference type="Proteomes" id="UP000580250"/>
    </source>
</evidence>
<comment type="subcellular location">
    <subcellularLocation>
        <location evidence="1">Chromosome</location>
    </subcellularLocation>
</comment>
<feature type="domain" description="Pre-SET" evidence="9">
    <location>
        <begin position="25"/>
        <end position="91"/>
    </location>
</feature>
<dbReference type="GO" id="GO:0032259">
    <property type="term" value="P:methylation"/>
    <property type="evidence" value="ECO:0007669"/>
    <property type="project" value="UniProtKB-KW"/>
</dbReference>
<dbReference type="SMART" id="SM00317">
    <property type="entry name" value="SET"/>
    <property type="match status" value="1"/>
</dbReference>
<reference evidence="10 11" key="1">
    <citation type="submission" date="2020-08" db="EMBL/GenBank/DDBJ databases">
        <authorList>
            <person name="Koutsovoulos G."/>
            <person name="Danchin GJ E."/>
        </authorList>
    </citation>
    <scope>NUCLEOTIDE SEQUENCE [LARGE SCALE GENOMIC DNA]</scope>
</reference>
<evidence type="ECO:0000256" key="1">
    <source>
        <dbReference type="ARBA" id="ARBA00004286"/>
    </source>
</evidence>
<dbReference type="GO" id="GO:0005694">
    <property type="term" value="C:chromosome"/>
    <property type="evidence" value="ECO:0007669"/>
    <property type="project" value="UniProtKB-SubCell"/>
</dbReference>
<dbReference type="GO" id="GO:0042054">
    <property type="term" value="F:histone methyltransferase activity"/>
    <property type="evidence" value="ECO:0007669"/>
    <property type="project" value="InterPro"/>
</dbReference>
<dbReference type="GO" id="GO:0005634">
    <property type="term" value="C:nucleus"/>
    <property type="evidence" value="ECO:0007669"/>
    <property type="project" value="InterPro"/>
</dbReference>
<dbReference type="Gene3D" id="2.170.270.10">
    <property type="entry name" value="SET domain"/>
    <property type="match status" value="1"/>
</dbReference>
<evidence type="ECO:0000256" key="3">
    <source>
        <dbReference type="ARBA" id="ARBA00022603"/>
    </source>
</evidence>
<organism evidence="10 11">
    <name type="scientific">Meloidogyne enterolobii</name>
    <name type="common">Root-knot nematode worm</name>
    <name type="synonym">Meloidogyne mayaguensis</name>
    <dbReference type="NCBI Taxonomy" id="390850"/>
    <lineage>
        <taxon>Eukaryota</taxon>
        <taxon>Metazoa</taxon>
        <taxon>Ecdysozoa</taxon>
        <taxon>Nematoda</taxon>
        <taxon>Chromadorea</taxon>
        <taxon>Rhabditida</taxon>
        <taxon>Tylenchina</taxon>
        <taxon>Tylenchomorpha</taxon>
        <taxon>Tylenchoidea</taxon>
        <taxon>Meloidogynidae</taxon>
        <taxon>Meloidogyninae</taxon>
        <taxon>Meloidogyne</taxon>
    </lineage>
</organism>
<evidence type="ECO:0000313" key="10">
    <source>
        <dbReference type="EMBL" id="CAD2185532.1"/>
    </source>
</evidence>
<gene>
    <name evidence="10" type="ORF">MENT_LOCUS37966</name>
</gene>
<dbReference type="AlphaFoldDB" id="A0A6V7WEX0"/>
<protein>
    <submittedName>
        <fullName evidence="10">Uncharacterized protein</fullName>
    </submittedName>
</protein>
<dbReference type="Proteomes" id="UP000580250">
    <property type="component" value="Unassembled WGS sequence"/>
</dbReference>
<dbReference type="PROSITE" id="PS50867">
    <property type="entry name" value="PRE_SET"/>
    <property type="match status" value="1"/>
</dbReference>
<dbReference type="Pfam" id="PF00856">
    <property type="entry name" value="SET"/>
    <property type="match status" value="1"/>
</dbReference>
<comment type="caution">
    <text evidence="10">The sequence shown here is derived from an EMBL/GenBank/DDBJ whole genome shotgun (WGS) entry which is preliminary data.</text>
</comment>
<dbReference type="InterPro" id="IPR007728">
    <property type="entry name" value="Pre-SET_dom"/>
</dbReference>
<dbReference type="SUPFAM" id="SSF82199">
    <property type="entry name" value="SET domain"/>
    <property type="match status" value="1"/>
</dbReference>
<dbReference type="InterPro" id="IPR050973">
    <property type="entry name" value="H3K9_Histone-Lys_N-MTase"/>
</dbReference>
<dbReference type="PANTHER" id="PTHR46223:SF3">
    <property type="entry name" value="HISTONE-LYSINE N-METHYLTRANSFERASE SET-23"/>
    <property type="match status" value="1"/>
</dbReference>